<dbReference type="PROSITE" id="PS51186">
    <property type="entry name" value="GNAT"/>
    <property type="match status" value="1"/>
</dbReference>
<sequence length="194" mass="21690">MTELYQGDQPDLQSARGLTMRALSPADEQYLVEYAGDTRVAESTLNIPFPYTAKDAQDFIKLGEESWKTGKDAIFGIISPDAGHLVGCIGLMMDPENRTGELGYWIGPPYWGRGYASECAKRVIEFGFEDLSLLCIHGNAFSSNTGSIRVLQKSGMSFEGRARSRIQKGKTRHDLDHYSILIDEYHARIKNEEC</sequence>
<reference evidence="5 7" key="2">
    <citation type="journal article" date="2013" name="Nature">
        <title>Insights into bilaterian evolution from three spiralian genomes.</title>
        <authorList>
            <person name="Simakov O."/>
            <person name="Marletaz F."/>
            <person name="Cho S.J."/>
            <person name="Edsinger-Gonzales E."/>
            <person name="Havlak P."/>
            <person name="Hellsten U."/>
            <person name="Kuo D.H."/>
            <person name="Larsson T."/>
            <person name="Lv J."/>
            <person name="Arendt D."/>
            <person name="Savage R."/>
            <person name="Osoegawa K."/>
            <person name="de Jong P."/>
            <person name="Grimwood J."/>
            <person name="Chapman J.A."/>
            <person name="Shapiro H."/>
            <person name="Aerts A."/>
            <person name="Otillar R.P."/>
            <person name="Terry A.Y."/>
            <person name="Boore J.L."/>
            <person name="Grigoriev I.V."/>
            <person name="Lindberg D.R."/>
            <person name="Seaver E.C."/>
            <person name="Weisblat D.A."/>
            <person name="Putnam N.H."/>
            <person name="Rokhsar D.S."/>
        </authorList>
    </citation>
    <scope>NUCLEOTIDE SEQUENCE</scope>
    <source>
        <strain evidence="5 7">I ESC-2004</strain>
    </source>
</reference>
<dbReference type="Gene3D" id="3.40.630.30">
    <property type="match status" value="1"/>
</dbReference>
<dbReference type="EMBL" id="AMQN01003234">
    <property type="status" value="NOT_ANNOTATED_CDS"/>
    <property type="molecule type" value="Genomic_DNA"/>
</dbReference>
<dbReference type="EMBL" id="KB311324">
    <property type="protein sequence ID" value="ELT89484.1"/>
    <property type="molecule type" value="Genomic_DNA"/>
</dbReference>
<accession>R7T765</accession>
<evidence type="ECO:0000256" key="3">
    <source>
        <dbReference type="ARBA" id="ARBA00038502"/>
    </source>
</evidence>
<dbReference type="InterPro" id="IPR051531">
    <property type="entry name" value="N-acetyltransferase"/>
</dbReference>
<protein>
    <recommendedName>
        <fullName evidence="4">N-acetyltransferase domain-containing protein</fullName>
    </recommendedName>
</protein>
<feature type="domain" description="N-acetyltransferase" evidence="4">
    <location>
        <begin position="18"/>
        <end position="173"/>
    </location>
</feature>
<keyword evidence="2" id="KW-0012">Acyltransferase</keyword>
<organism evidence="5">
    <name type="scientific">Capitella teleta</name>
    <name type="common">Polychaete worm</name>
    <dbReference type="NCBI Taxonomy" id="283909"/>
    <lineage>
        <taxon>Eukaryota</taxon>
        <taxon>Metazoa</taxon>
        <taxon>Spiralia</taxon>
        <taxon>Lophotrochozoa</taxon>
        <taxon>Annelida</taxon>
        <taxon>Polychaeta</taxon>
        <taxon>Sedentaria</taxon>
        <taxon>Scolecida</taxon>
        <taxon>Capitellidae</taxon>
        <taxon>Capitella</taxon>
    </lineage>
</organism>
<evidence type="ECO:0000313" key="5">
    <source>
        <dbReference type="EMBL" id="ELT89484.1"/>
    </source>
</evidence>
<dbReference type="InterPro" id="IPR000182">
    <property type="entry name" value="GNAT_dom"/>
</dbReference>
<dbReference type="AlphaFoldDB" id="R7T765"/>
<evidence type="ECO:0000256" key="1">
    <source>
        <dbReference type="ARBA" id="ARBA00022679"/>
    </source>
</evidence>
<dbReference type="OMA" id="YRTWELG"/>
<reference evidence="6" key="3">
    <citation type="submission" date="2015-06" db="UniProtKB">
        <authorList>
            <consortium name="EnsemblMetazoa"/>
        </authorList>
    </citation>
    <scope>IDENTIFICATION</scope>
</reference>
<gene>
    <name evidence="5" type="ORF">CAPTEDRAFT_154123</name>
</gene>
<name>R7T765_CAPTE</name>
<dbReference type="OrthoDB" id="9995487at2759"/>
<evidence type="ECO:0000313" key="6">
    <source>
        <dbReference type="EnsemblMetazoa" id="CapteP154123"/>
    </source>
</evidence>
<dbReference type="EnsemblMetazoa" id="CapteT154123">
    <property type="protein sequence ID" value="CapteP154123"/>
    <property type="gene ID" value="CapteG154123"/>
</dbReference>
<evidence type="ECO:0000256" key="2">
    <source>
        <dbReference type="ARBA" id="ARBA00023315"/>
    </source>
</evidence>
<dbReference type="GO" id="GO:0016747">
    <property type="term" value="F:acyltransferase activity, transferring groups other than amino-acyl groups"/>
    <property type="evidence" value="ECO:0007669"/>
    <property type="project" value="InterPro"/>
</dbReference>
<dbReference type="STRING" id="283909.R7T765"/>
<dbReference type="CDD" id="cd04301">
    <property type="entry name" value="NAT_SF"/>
    <property type="match status" value="1"/>
</dbReference>
<evidence type="ECO:0000313" key="7">
    <source>
        <dbReference type="Proteomes" id="UP000014760"/>
    </source>
</evidence>
<dbReference type="PANTHER" id="PTHR43792:SF8">
    <property type="entry name" value="[RIBOSOMAL PROTEIN US5]-ALANINE N-ACETYLTRANSFERASE"/>
    <property type="match status" value="1"/>
</dbReference>
<dbReference type="Proteomes" id="UP000014760">
    <property type="component" value="Unassembled WGS sequence"/>
</dbReference>
<keyword evidence="1" id="KW-0808">Transferase</keyword>
<dbReference type="PANTHER" id="PTHR43792">
    <property type="entry name" value="GNAT FAMILY, PUTATIVE (AFU_ORTHOLOGUE AFUA_3G00765)-RELATED-RELATED"/>
    <property type="match status" value="1"/>
</dbReference>
<proteinExistence type="inferred from homology"/>
<comment type="similarity">
    <text evidence="3">Belongs to the acetyltransferase family. RimJ subfamily.</text>
</comment>
<dbReference type="SUPFAM" id="SSF55729">
    <property type="entry name" value="Acyl-CoA N-acyltransferases (Nat)"/>
    <property type="match status" value="1"/>
</dbReference>
<reference evidence="7" key="1">
    <citation type="submission" date="2012-12" db="EMBL/GenBank/DDBJ databases">
        <authorList>
            <person name="Hellsten U."/>
            <person name="Grimwood J."/>
            <person name="Chapman J.A."/>
            <person name="Shapiro H."/>
            <person name="Aerts A."/>
            <person name="Otillar R.P."/>
            <person name="Terry A.Y."/>
            <person name="Boore J.L."/>
            <person name="Simakov O."/>
            <person name="Marletaz F."/>
            <person name="Cho S.-J."/>
            <person name="Edsinger-Gonzales E."/>
            <person name="Havlak P."/>
            <person name="Kuo D.-H."/>
            <person name="Larsson T."/>
            <person name="Lv J."/>
            <person name="Arendt D."/>
            <person name="Savage R."/>
            <person name="Osoegawa K."/>
            <person name="de Jong P."/>
            <person name="Lindberg D.R."/>
            <person name="Seaver E.C."/>
            <person name="Weisblat D.A."/>
            <person name="Putnam N.H."/>
            <person name="Grigoriev I.V."/>
            <person name="Rokhsar D.S."/>
        </authorList>
    </citation>
    <scope>NUCLEOTIDE SEQUENCE</scope>
    <source>
        <strain evidence="7">I ESC-2004</strain>
    </source>
</reference>
<dbReference type="HOGENOM" id="CLU_013985_3_4_1"/>
<dbReference type="InterPro" id="IPR016181">
    <property type="entry name" value="Acyl_CoA_acyltransferase"/>
</dbReference>
<dbReference type="Pfam" id="PF13302">
    <property type="entry name" value="Acetyltransf_3"/>
    <property type="match status" value="1"/>
</dbReference>
<keyword evidence="7" id="KW-1185">Reference proteome</keyword>
<evidence type="ECO:0000259" key="4">
    <source>
        <dbReference type="PROSITE" id="PS51186"/>
    </source>
</evidence>